<accession>E3RUP8</accession>
<dbReference type="HOGENOM" id="CLU_1723308_0_0_1"/>
<gene>
    <name evidence="2" type="ORF">PTT_12827</name>
</gene>
<evidence type="ECO:0000256" key="1">
    <source>
        <dbReference type="SAM" id="MobiDB-lite"/>
    </source>
</evidence>
<keyword evidence="3" id="KW-1185">Reference proteome</keyword>
<organism evidence="3">
    <name type="scientific">Pyrenophora teres f. teres (strain 0-1)</name>
    <name type="common">Barley net blotch fungus</name>
    <name type="synonym">Drechslera teres f. teres</name>
    <dbReference type="NCBI Taxonomy" id="861557"/>
    <lineage>
        <taxon>Eukaryota</taxon>
        <taxon>Fungi</taxon>
        <taxon>Dikarya</taxon>
        <taxon>Ascomycota</taxon>
        <taxon>Pezizomycotina</taxon>
        <taxon>Dothideomycetes</taxon>
        <taxon>Pleosporomycetidae</taxon>
        <taxon>Pleosporales</taxon>
        <taxon>Pleosporineae</taxon>
        <taxon>Pleosporaceae</taxon>
        <taxon>Pyrenophora</taxon>
    </lineage>
</organism>
<dbReference type="KEGG" id="pte:PTT_12827"/>
<dbReference type="OrthoDB" id="3695537at2759"/>
<proteinExistence type="predicted"/>
<dbReference type="AlphaFoldDB" id="E3RUP8"/>
<evidence type="ECO:0000313" key="2">
    <source>
        <dbReference type="EMBL" id="EFQ90551.1"/>
    </source>
</evidence>
<sequence length="152" mass="17771">MSVAPAPLKNDQKQVPLEANGMHKRKFQKVQPVDDSGRKPRETEGRLDWKERAKARQKPTEDVQKAPFSKYFKPRYASFPRGTRLTEERIKEMKIRYQLVCHGLSEALDELGTKKRRKKHNPILDLQQHKSTIVQLLYGVLERRESPRRAIG</sequence>
<name>E3RUP8_PYRTT</name>
<dbReference type="EMBL" id="GL535162">
    <property type="protein sequence ID" value="EFQ90551.1"/>
    <property type="molecule type" value="Genomic_DNA"/>
</dbReference>
<feature type="region of interest" description="Disordered" evidence="1">
    <location>
        <begin position="1"/>
        <end position="67"/>
    </location>
</feature>
<reference evidence="2 3" key="1">
    <citation type="journal article" date="2010" name="Genome Biol.">
        <title>A first genome assembly of the barley fungal pathogen Pyrenophora teres f. teres.</title>
        <authorList>
            <person name="Ellwood S.R."/>
            <person name="Liu Z."/>
            <person name="Syme R.A."/>
            <person name="Lai Z."/>
            <person name="Hane J.K."/>
            <person name="Keiper F."/>
            <person name="Moffat C.S."/>
            <person name="Oliver R.P."/>
            <person name="Friesen T.L."/>
        </authorList>
    </citation>
    <scope>NUCLEOTIDE SEQUENCE [LARGE SCALE GENOMIC DNA]</scope>
    <source>
        <strain evidence="2 3">0-1</strain>
    </source>
</reference>
<feature type="compositionally biased region" description="Basic and acidic residues" evidence="1">
    <location>
        <begin position="35"/>
        <end position="64"/>
    </location>
</feature>
<protein>
    <submittedName>
        <fullName evidence="2">Uncharacterized protein</fullName>
    </submittedName>
</protein>
<evidence type="ECO:0000313" key="3">
    <source>
        <dbReference type="Proteomes" id="UP000001067"/>
    </source>
</evidence>
<dbReference type="Proteomes" id="UP000001067">
    <property type="component" value="Unassembled WGS sequence"/>
</dbReference>